<dbReference type="EMBL" id="DAEPXK010000009">
    <property type="protein sequence ID" value="HBH1541733.1"/>
    <property type="molecule type" value="Genomic_DNA"/>
</dbReference>
<dbReference type="Pfam" id="PF08890">
    <property type="entry name" value="Phage_TAC_5"/>
    <property type="match status" value="1"/>
</dbReference>
<evidence type="ECO:0000313" key="2">
    <source>
        <dbReference type="EMBL" id="CDS85273.1"/>
    </source>
</evidence>
<reference evidence="5 8" key="2">
    <citation type="submission" date="2017-02" db="EMBL/GenBank/DDBJ databases">
        <authorList>
            <consortium name="Pathogen Informatics"/>
        </authorList>
    </citation>
    <scope>NUCLEOTIDE SEQUENCE [LARGE SCALE GENOMIC DNA]</scope>
    <source>
        <strain evidence="10">clo34</strain>
        <strain evidence="6">Clo34</strain>
        <strain evidence="7">Tl291</strain>
        <strain evidence="9">tl291</strain>
        <strain evidence="5 8">VRECD0157</strain>
    </source>
</reference>
<evidence type="ECO:0000313" key="5">
    <source>
        <dbReference type="EMBL" id="SJS73955.1"/>
    </source>
</evidence>
<dbReference type="AlphaFoldDB" id="A0A069AW20"/>
<evidence type="ECO:0000313" key="10">
    <source>
        <dbReference type="Proteomes" id="UP000411588"/>
    </source>
</evidence>
<evidence type="ECO:0000313" key="9">
    <source>
        <dbReference type="Proteomes" id="UP000372533"/>
    </source>
</evidence>
<dbReference type="Gene3D" id="3.30.2220.30">
    <property type="match status" value="1"/>
</dbReference>
<organism evidence="3">
    <name type="scientific">Clostridioides difficile</name>
    <name type="common">Peptoclostridium difficile</name>
    <dbReference type="NCBI Taxonomy" id="1496"/>
    <lineage>
        <taxon>Bacteria</taxon>
        <taxon>Bacillati</taxon>
        <taxon>Bacillota</taxon>
        <taxon>Clostridia</taxon>
        <taxon>Peptostreptococcales</taxon>
        <taxon>Peptostreptococcaceae</taxon>
        <taxon>Clostridioides</taxon>
    </lineage>
</organism>
<dbReference type="Proteomes" id="UP000878956">
    <property type="component" value="Unassembled WGS sequence"/>
</dbReference>
<reference evidence="4" key="3">
    <citation type="journal article" date="2018" name="Genome Biol.">
        <title>SKESA: strategic k-mer extension for scrupulous assemblies.</title>
        <authorList>
            <person name="Souvorov A."/>
            <person name="Agarwala R."/>
            <person name="Lipman D.J."/>
        </authorList>
    </citation>
    <scope>NUCLEOTIDE SEQUENCE</scope>
    <source>
        <strain evidence="4">HN1000</strain>
    </source>
</reference>
<evidence type="ECO:0000313" key="4">
    <source>
        <dbReference type="EMBL" id="HBH1541733.1"/>
    </source>
</evidence>
<dbReference type="KEGG" id="pdf:CD630DERM_09560"/>
<protein>
    <submittedName>
        <fullName evidence="5">Phage XkdN-like protein</fullName>
    </submittedName>
    <submittedName>
        <fullName evidence="4">Phage portal protein</fullName>
    </submittedName>
    <submittedName>
        <fullName evidence="3 6">XkdN-like phage protein</fullName>
    </submittedName>
</protein>
<evidence type="ECO:0000313" key="6">
    <source>
        <dbReference type="EMBL" id="VFD36727.1"/>
    </source>
</evidence>
<dbReference type="Proteomes" id="UP000189137">
    <property type="component" value="Unassembled WGS sequence"/>
</dbReference>
<proteinExistence type="predicted"/>
<name>A0A069AW20_CLODI</name>
<dbReference type="PATRIC" id="fig|1496.1371.peg.3376"/>
<dbReference type="KEGG" id="pdf:CD630DERM_29080"/>
<dbReference type="EMBL" id="CAADAN010000032">
    <property type="protein sequence ID" value="VFD36727.1"/>
    <property type="molecule type" value="Genomic_DNA"/>
</dbReference>
<dbReference type="EMBL" id="CAAJVP010000009">
    <property type="protein sequence ID" value="VHY08842.1"/>
    <property type="molecule type" value="Genomic_DNA"/>
</dbReference>
<evidence type="ECO:0000313" key="8">
    <source>
        <dbReference type="Proteomes" id="UP000189137"/>
    </source>
</evidence>
<dbReference type="InterPro" id="IPR038559">
    <property type="entry name" value="XkdN-like_sf"/>
</dbReference>
<dbReference type="EMBL" id="LK933541">
    <property type="protein sequence ID" value="CDT82543.1"/>
    <property type="molecule type" value="Genomic_DNA"/>
</dbReference>
<accession>A0A069AW20</accession>
<reference evidence="3" key="1">
    <citation type="submission" date="2014-07" db="EMBL/GenBank/DDBJ databases">
        <authorList>
            <person name="Monot Marc"/>
        </authorList>
    </citation>
    <scope>NUCLEOTIDE SEQUENCE</scope>
    <source>
        <strain evidence="3">7032989</strain>
        <strain evidence="2">7032994</strain>
    </source>
</reference>
<reference evidence="4" key="4">
    <citation type="submission" date="2021-06" db="EMBL/GenBank/DDBJ databases">
        <authorList>
            <consortium name="NCBI Pathogen Detection Project"/>
        </authorList>
    </citation>
    <scope>NUCLEOTIDE SEQUENCE</scope>
    <source>
        <strain evidence="4">HN1000</strain>
    </source>
</reference>
<dbReference type="RefSeq" id="WP_003429853.1">
    <property type="nucleotide sequence ID" value="NZ_AP031492.1"/>
</dbReference>
<evidence type="ECO:0000313" key="7">
    <source>
        <dbReference type="EMBL" id="VHY08842.1"/>
    </source>
</evidence>
<dbReference type="EMBL" id="FUPS01000010">
    <property type="protein sequence ID" value="SJS73955.1"/>
    <property type="molecule type" value="Genomic_DNA"/>
</dbReference>
<dbReference type="Proteomes" id="UP000372533">
    <property type="component" value="Unassembled WGS sequence"/>
</dbReference>
<sequence length="146" mass="16389">MSNLSAFLSQNAIKVDNVKYVASNRFLDKEGKPVEWELKVLSSEEDEALRRKCTKRVKVIGNNGKHTGQYTSEIDYNSYVAELCVASTVFPDLKDAELQNSYGVMGEAQLLKTMLTAGEYVNYTVKVNEVNGFDTSFEDKVEEAKN</sequence>
<gene>
    <name evidence="5" type="primary">yqbN_1</name>
    <name evidence="7" type="synonym">yqbN</name>
    <name evidence="3" type="ORF">BN1095_960011</name>
    <name evidence="1" type="ORF">BN1096_470008</name>
    <name evidence="2" type="ORF">BN1097_450008</name>
    <name evidence="4" type="ORF">KRM00_001200</name>
    <name evidence="7" type="ORF">SAMEA1402366_02108</name>
    <name evidence="6" type="ORF">SAMEA1402399_04141</name>
    <name evidence="5" type="ORF">SAMEA3375112_02755</name>
</gene>
<evidence type="ECO:0000313" key="1">
    <source>
        <dbReference type="EMBL" id="CDS84831.1"/>
    </source>
</evidence>
<dbReference type="Proteomes" id="UP000411588">
    <property type="component" value="Unassembled WGS sequence"/>
</dbReference>
<dbReference type="EMBL" id="LK932499">
    <property type="protein sequence ID" value="CDS84831.1"/>
    <property type="molecule type" value="Genomic_DNA"/>
</dbReference>
<dbReference type="InterPro" id="IPR014986">
    <property type="entry name" value="XkdN-like"/>
</dbReference>
<dbReference type="EMBL" id="LK932382">
    <property type="protein sequence ID" value="CDS85273.1"/>
    <property type="molecule type" value="Genomic_DNA"/>
</dbReference>
<evidence type="ECO:0000313" key="3">
    <source>
        <dbReference type="EMBL" id="CDT82543.1"/>
    </source>
</evidence>
<dbReference type="OMA" id="KAWGVMG"/>